<comment type="caution">
    <text evidence="1">The sequence shown here is derived from an EMBL/GenBank/DDBJ whole genome shotgun (WGS) entry which is preliminary data.</text>
</comment>
<organism evidence="1 2">
    <name type="scientific">Humibacillus xanthopallidus</name>
    <dbReference type="NCBI Taxonomy" id="412689"/>
    <lineage>
        <taxon>Bacteria</taxon>
        <taxon>Bacillati</taxon>
        <taxon>Actinomycetota</taxon>
        <taxon>Actinomycetes</taxon>
        <taxon>Micrococcales</taxon>
        <taxon>Intrasporangiaceae</taxon>
        <taxon>Humibacillus</taxon>
    </lineage>
</organism>
<accession>A0A543HU31</accession>
<sequence length="244" mass="26793">MPNGVLAWTRSPLQRTTRPSNLGQVDTEDLRVAVYDRFRRGEAPKVQALAADLAVPPAEVTAGLRALVAQRHIALGADGEIAMAHPFTAVPLGFSVMGRDRLWWGGCAWDSFALPHLLPEQGPMVVATTCPACDRAHAWRVDNEQPPPGEQVAHFLVPTTQMWDDVVYTCGHQRIFCSENCVSAWLGLSGKERGYVMDLPTLWRLASGWYAGRLERGYVRREPSAAAGYLQEVGLSGAFWGLPD</sequence>
<dbReference type="Pfam" id="PF03243">
    <property type="entry name" value="MerB"/>
    <property type="match status" value="1"/>
</dbReference>
<proteinExistence type="predicted"/>
<reference evidence="1 2" key="1">
    <citation type="submission" date="2019-06" db="EMBL/GenBank/DDBJ databases">
        <title>Genome sequencing of plant associated microbes to promote plant fitness in Sorghum bicolor and Oryza sativa.</title>
        <authorList>
            <person name="Coleman-Derr D."/>
        </authorList>
    </citation>
    <scope>NUCLEOTIDE SEQUENCE [LARGE SCALE GENOMIC DNA]</scope>
    <source>
        <strain evidence="1 2">KV-663</strain>
    </source>
</reference>
<dbReference type="InterPro" id="IPR004927">
    <property type="entry name" value="MerB"/>
</dbReference>
<keyword evidence="1" id="KW-0456">Lyase</keyword>
<dbReference type="EMBL" id="VFPM01000002">
    <property type="protein sequence ID" value="TQM61866.1"/>
    <property type="molecule type" value="Genomic_DNA"/>
</dbReference>
<keyword evidence="2" id="KW-1185">Reference proteome</keyword>
<dbReference type="SUPFAM" id="SSF160387">
    <property type="entry name" value="NosL/MerB-like"/>
    <property type="match status" value="1"/>
</dbReference>
<evidence type="ECO:0000313" key="1">
    <source>
        <dbReference type="EMBL" id="TQM61866.1"/>
    </source>
</evidence>
<evidence type="ECO:0000313" key="2">
    <source>
        <dbReference type="Proteomes" id="UP000316747"/>
    </source>
</evidence>
<dbReference type="AlphaFoldDB" id="A0A543HU31"/>
<dbReference type="InterPro" id="IPR053717">
    <property type="entry name" value="MerB_lyase_sf"/>
</dbReference>
<dbReference type="GO" id="GO:0018836">
    <property type="term" value="F:alkylmercury lyase activity"/>
    <property type="evidence" value="ECO:0007669"/>
    <property type="project" value="InterPro"/>
</dbReference>
<dbReference type="Gene3D" id="3.30.450.410">
    <property type="match status" value="1"/>
</dbReference>
<dbReference type="Proteomes" id="UP000316747">
    <property type="component" value="Unassembled WGS sequence"/>
</dbReference>
<protein>
    <submittedName>
        <fullName evidence="1">Alkylmercury lyase-like protein</fullName>
    </submittedName>
</protein>
<name>A0A543HU31_9MICO</name>
<gene>
    <name evidence="1" type="ORF">FBY41_1886</name>
</gene>